<reference evidence="2" key="1">
    <citation type="submission" date="2021-06" db="EMBL/GenBank/DDBJ databases">
        <authorList>
            <person name="Hodson N. C."/>
            <person name="Mongue J. A."/>
            <person name="Jaron S. K."/>
        </authorList>
    </citation>
    <scope>NUCLEOTIDE SEQUENCE</scope>
</reference>
<dbReference type="Pfam" id="PF07034">
    <property type="entry name" value="ORC3_N"/>
    <property type="match status" value="1"/>
</dbReference>
<organism evidence="2 3">
    <name type="scientific">Allacma fusca</name>
    <dbReference type="NCBI Taxonomy" id="39272"/>
    <lineage>
        <taxon>Eukaryota</taxon>
        <taxon>Metazoa</taxon>
        <taxon>Ecdysozoa</taxon>
        <taxon>Arthropoda</taxon>
        <taxon>Hexapoda</taxon>
        <taxon>Collembola</taxon>
        <taxon>Symphypleona</taxon>
        <taxon>Sminthuridae</taxon>
        <taxon>Allacma</taxon>
    </lineage>
</organism>
<comment type="caution">
    <text evidence="2">The sequence shown here is derived from an EMBL/GenBank/DDBJ whole genome shotgun (WGS) entry which is preliminary data.</text>
</comment>
<accession>A0A8J2L225</accession>
<dbReference type="PANTHER" id="PTHR12748">
    <property type="entry name" value="ORIGIN RECOGNITION COMPLEX SUBUNIT 3"/>
    <property type="match status" value="1"/>
</dbReference>
<evidence type="ECO:0000313" key="2">
    <source>
        <dbReference type="EMBL" id="CAG7827492.1"/>
    </source>
</evidence>
<dbReference type="GO" id="GO:0005664">
    <property type="term" value="C:nuclear origin of replication recognition complex"/>
    <property type="evidence" value="ECO:0007669"/>
    <property type="project" value="InterPro"/>
</dbReference>
<dbReference type="EMBL" id="CAJVCH010543762">
    <property type="protein sequence ID" value="CAG7827492.1"/>
    <property type="molecule type" value="Genomic_DNA"/>
</dbReference>
<feature type="non-terminal residue" evidence="2">
    <location>
        <position position="1"/>
    </location>
</feature>
<proteinExistence type="predicted"/>
<protein>
    <recommendedName>
        <fullName evidence="1">Origin recognition complex subunit 3 N-terminal domain-containing protein</fullName>
    </recommendedName>
</protein>
<feature type="non-terminal residue" evidence="2">
    <location>
        <position position="641"/>
    </location>
</feature>
<dbReference type="GO" id="GO:0031261">
    <property type="term" value="C:DNA replication preinitiation complex"/>
    <property type="evidence" value="ECO:0007669"/>
    <property type="project" value="TreeGrafter"/>
</dbReference>
<evidence type="ECO:0000259" key="1">
    <source>
        <dbReference type="Pfam" id="PF07034"/>
    </source>
</evidence>
<gene>
    <name evidence="2" type="ORF">AFUS01_LOCUS37480</name>
</gene>
<dbReference type="InterPro" id="IPR020795">
    <property type="entry name" value="ORC3"/>
</dbReference>
<dbReference type="GO" id="GO:0006270">
    <property type="term" value="P:DNA replication initiation"/>
    <property type="evidence" value="ECO:0007669"/>
    <property type="project" value="TreeGrafter"/>
</dbReference>
<evidence type="ECO:0000313" key="3">
    <source>
        <dbReference type="Proteomes" id="UP000708208"/>
    </source>
</evidence>
<dbReference type="GO" id="GO:0003688">
    <property type="term" value="F:DNA replication origin binding"/>
    <property type="evidence" value="ECO:0007669"/>
    <property type="project" value="TreeGrafter"/>
</dbReference>
<dbReference type="InterPro" id="IPR045667">
    <property type="entry name" value="ORC3_N"/>
</dbReference>
<dbReference type="AlphaFoldDB" id="A0A8J2L225"/>
<dbReference type="PANTHER" id="PTHR12748:SF0">
    <property type="entry name" value="ORIGIN RECOGNITION COMPLEX SUBUNIT 3"/>
    <property type="match status" value="1"/>
</dbReference>
<name>A0A8J2L225_9HEXA</name>
<feature type="domain" description="Origin recognition complex subunit 3 N-terminal" evidence="1">
    <location>
        <begin position="36"/>
        <end position="312"/>
    </location>
</feature>
<dbReference type="GO" id="GO:0005656">
    <property type="term" value="C:nuclear pre-replicative complex"/>
    <property type="evidence" value="ECO:0007669"/>
    <property type="project" value="TreeGrafter"/>
</dbReference>
<keyword evidence="3" id="KW-1185">Reference proteome</keyword>
<sequence length="641" mass="74049">GVFFQKPCSEPKELGNAGSNSALAMKYYEGFSPPVSTVGIRSDLYRKQASELKKMTENLIALWTEEMTARVLKYVRGSAKRMKNFQGEITPMAFIFSGMPGDDNRSVLQSVLPKLKEISPHMAFISSKMCLNVKESFQYLCKQIMDHDQQFADYSDLRTDVAPTSEIPWQNLKCISASDLKCWFGKTQRPPIILCIEDIDLFPARNVQNIIMTFSCTKVPVIFLCGVTTCWETLDSFVPHTCSATFVYKTFRPISPEKRLQDFMRQILKIQDSPFQLSGEVIKYLSDLFLHEEFSIIRLEHTVRLCLLEHYRLTESILCAEYVYLQDKVLKSQVLTEVIQGSFSAERIKIAPRMKLNSLNENWSITSFVNSPKQTQVVTHVKDLEEQIKEFRKKQVEWRMYLEFLFVIVNNLPGIPEELKTIHSLYVICSNGALLEVVPDNDSKESQLDKAMGILKLLTRSKLEYQMTMGLKILKQRLGEVKYTTVEQTRIPYFAGKLEQLLKKLSDLDEEEKQLQEAAPNDKFRKPLFKSQCEFLEAMKKKAHQCCGQAYARVRDMIIAYLFKESKVFLKPLRDHPYAKVFIFDDVEFLREMITPNTHKRIHAALKKIADIIGGNICDSAFYGEPPQRQEARHFFQKIYA</sequence>
<dbReference type="Proteomes" id="UP000708208">
    <property type="component" value="Unassembled WGS sequence"/>
</dbReference>
<dbReference type="OrthoDB" id="10265211at2759"/>